<dbReference type="SUPFAM" id="SSF56801">
    <property type="entry name" value="Acetyl-CoA synthetase-like"/>
    <property type="match status" value="1"/>
</dbReference>
<organism evidence="9 10">
    <name type="scientific">Exophiala oligosperma</name>
    <dbReference type="NCBI Taxonomy" id="215243"/>
    <lineage>
        <taxon>Eukaryota</taxon>
        <taxon>Fungi</taxon>
        <taxon>Dikarya</taxon>
        <taxon>Ascomycota</taxon>
        <taxon>Pezizomycotina</taxon>
        <taxon>Eurotiomycetes</taxon>
        <taxon>Chaetothyriomycetidae</taxon>
        <taxon>Chaetothyriales</taxon>
        <taxon>Herpotrichiellaceae</taxon>
        <taxon>Exophiala</taxon>
    </lineage>
</organism>
<sequence length="553" mass="61709">MSTFVPTAPRPQEVNVPATDILTFVFDHLNLLKNDQPIFVDAKIPSKMVSWYQAYYIVRRLVKGFKEHGLQEGDVVCCHMYNNIWYPLIWLGVIGAGGCVMGTNPGYTPSEVSRMFQLTKPKFIVAQVHCSKVVLEVTSRTWLTTGHIFLVDHESDRVPEGCRSWRDLLQCGEHDWERPVPSQIAVYAMTSGTTGLPKAAMLSHRSILAQTATLESEFRAKTYLPRQLIFLPIFHAFAMPLAMLLPLRLGIPTYFLPRFHLADFTKAVNRFTITDVAIVPSIASSIALISPSERRRLRSLRHLISAAASMSARVQNQLYGVLSPNAVVSQCWGTTEAGWITLFSWWEKDDSGSVGRLLPNVRMKVNRSPVSSLFSTEGSPGEGLIHSPSMFSGYLDNVDASKAAFDSDGFFRTGDLVYLRAGKVFYTGRMKETIKVKGWQVSPTEIESILSHHPLISDVAVAGMPSENDLGAMDTLIRAYVVRQRPNDLDPQGRPSLTEEQVEEFVKSRLISYKQLTGGVVFVTKIPRSNTGKILRALLEKAEIDMEVTKVKA</sequence>
<dbReference type="InterPro" id="IPR025110">
    <property type="entry name" value="AMP-bd_C"/>
</dbReference>
<dbReference type="PANTHER" id="PTHR24096">
    <property type="entry name" value="LONG-CHAIN-FATTY-ACID--COA LIGASE"/>
    <property type="match status" value="1"/>
</dbReference>
<dbReference type="STRING" id="215243.A0A0D2BGQ0"/>
<dbReference type="EMBL" id="KN847350">
    <property type="protein sequence ID" value="KIW36662.1"/>
    <property type="molecule type" value="Genomic_DNA"/>
</dbReference>
<evidence type="ECO:0000256" key="5">
    <source>
        <dbReference type="ARBA" id="ARBA00022840"/>
    </source>
</evidence>
<evidence type="ECO:0000313" key="10">
    <source>
        <dbReference type="Proteomes" id="UP000053342"/>
    </source>
</evidence>
<feature type="domain" description="AMP-dependent synthetase/ligase" evidence="7">
    <location>
        <begin position="36"/>
        <end position="395"/>
    </location>
</feature>
<name>A0A0D2BGQ0_9EURO</name>
<dbReference type="PROSITE" id="PS00455">
    <property type="entry name" value="AMP_BINDING"/>
    <property type="match status" value="1"/>
</dbReference>
<dbReference type="InterPro" id="IPR000873">
    <property type="entry name" value="AMP-dep_synth/lig_dom"/>
</dbReference>
<dbReference type="GO" id="GO:0016405">
    <property type="term" value="F:CoA-ligase activity"/>
    <property type="evidence" value="ECO:0007669"/>
    <property type="project" value="TreeGrafter"/>
</dbReference>
<dbReference type="InterPro" id="IPR045851">
    <property type="entry name" value="AMP-bd_C_sf"/>
</dbReference>
<dbReference type="InterPro" id="IPR020845">
    <property type="entry name" value="AMP-binding_CS"/>
</dbReference>
<evidence type="ECO:0000256" key="3">
    <source>
        <dbReference type="ARBA" id="ARBA00022598"/>
    </source>
</evidence>
<dbReference type="VEuPathDB" id="FungiDB:PV06_11080"/>
<reference evidence="9 10" key="1">
    <citation type="submission" date="2015-01" db="EMBL/GenBank/DDBJ databases">
        <title>The Genome Sequence of Exophiala oligosperma CBS72588.</title>
        <authorList>
            <consortium name="The Broad Institute Genomics Platform"/>
            <person name="Cuomo C."/>
            <person name="de Hoog S."/>
            <person name="Gorbushina A."/>
            <person name="Stielow B."/>
            <person name="Teixiera M."/>
            <person name="Abouelleil A."/>
            <person name="Chapman S.B."/>
            <person name="Priest M."/>
            <person name="Young S.K."/>
            <person name="Wortman J."/>
            <person name="Nusbaum C."/>
            <person name="Birren B."/>
        </authorList>
    </citation>
    <scope>NUCLEOTIDE SEQUENCE [LARGE SCALE GENOMIC DNA]</scope>
    <source>
        <strain evidence="9 10">CBS 72588</strain>
    </source>
</reference>
<keyword evidence="6" id="KW-1133">Transmembrane helix</keyword>
<feature type="transmembrane region" description="Helical" evidence="6">
    <location>
        <begin position="228"/>
        <end position="251"/>
    </location>
</feature>
<dbReference type="AlphaFoldDB" id="A0A0D2BGQ0"/>
<dbReference type="RefSeq" id="XP_016256878.1">
    <property type="nucleotide sequence ID" value="XM_016412697.1"/>
</dbReference>
<dbReference type="GO" id="GO:0005524">
    <property type="term" value="F:ATP binding"/>
    <property type="evidence" value="ECO:0007669"/>
    <property type="project" value="UniProtKB-KW"/>
</dbReference>
<keyword evidence="6" id="KW-0812">Transmembrane</keyword>
<dbReference type="InterPro" id="IPR042099">
    <property type="entry name" value="ANL_N_sf"/>
</dbReference>
<keyword evidence="3" id="KW-0436">Ligase</keyword>
<dbReference type="GeneID" id="27363154"/>
<dbReference type="Gene3D" id="3.30.300.30">
    <property type="match status" value="1"/>
</dbReference>
<evidence type="ECO:0000313" key="9">
    <source>
        <dbReference type="EMBL" id="KIW36662.1"/>
    </source>
</evidence>
<proteinExistence type="inferred from homology"/>
<keyword evidence="4" id="KW-0547">Nucleotide-binding</keyword>
<evidence type="ECO:0000256" key="2">
    <source>
        <dbReference type="ARBA" id="ARBA00006432"/>
    </source>
</evidence>
<dbReference type="Gene3D" id="3.40.50.12780">
    <property type="entry name" value="N-terminal domain of ligase-like"/>
    <property type="match status" value="1"/>
</dbReference>
<evidence type="ECO:0000256" key="1">
    <source>
        <dbReference type="ARBA" id="ARBA00005179"/>
    </source>
</evidence>
<dbReference type="OrthoDB" id="6509636at2759"/>
<dbReference type="PANTHER" id="PTHR24096:SF317">
    <property type="entry name" value="ADENYLATE-FORMING ENZYME AFEA"/>
    <property type="match status" value="1"/>
</dbReference>
<keyword evidence="6" id="KW-0472">Membrane</keyword>
<gene>
    <name evidence="9" type="ORF">PV06_11080</name>
</gene>
<evidence type="ECO:0008006" key="11">
    <source>
        <dbReference type="Google" id="ProtNLM"/>
    </source>
</evidence>
<dbReference type="Proteomes" id="UP000053342">
    <property type="component" value="Unassembled WGS sequence"/>
</dbReference>
<protein>
    <recommendedName>
        <fullName evidence="11">AMP-dependent synthetase/ligase domain-containing protein</fullName>
    </recommendedName>
</protein>
<accession>A0A0D2BGQ0</accession>
<dbReference type="Pfam" id="PF00501">
    <property type="entry name" value="AMP-binding"/>
    <property type="match status" value="1"/>
</dbReference>
<dbReference type="Pfam" id="PF13193">
    <property type="entry name" value="AMP-binding_C"/>
    <property type="match status" value="1"/>
</dbReference>
<evidence type="ECO:0000256" key="6">
    <source>
        <dbReference type="SAM" id="Phobius"/>
    </source>
</evidence>
<evidence type="ECO:0000259" key="7">
    <source>
        <dbReference type="Pfam" id="PF00501"/>
    </source>
</evidence>
<comment type="similarity">
    <text evidence="2">Belongs to the ATP-dependent AMP-binding enzyme family.</text>
</comment>
<comment type="pathway">
    <text evidence="1">Secondary metabolite biosynthesis.</text>
</comment>
<feature type="domain" description="AMP-binding enzyme C-terminal" evidence="8">
    <location>
        <begin position="445"/>
        <end position="533"/>
    </location>
</feature>
<keyword evidence="5" id="KW-0067">ATP-binding</keyword>
<dbReference type="HOGENOM" id="CLU_000022_59_2_1"/>
<dbReference type="GO" id="GO:0019748">
    <property type="term" value="P:secondary metabolic process"/>
    <property type="evidence" value="ECO:0007669"/>
    <property type="project" value="TreeGrafter"/>
</dbReference>
<evidence type="ECO:0000259" key="8">
    <source>
        <dbReference type="Pfam" id="PF13193"/>
    </source>
</evidence>
<evidence type="ECO:0000256" key="4">
    <source>
        <dbReference type="ARBA" id="ARBA00022741"/>
    </source>
</evidence>
<keyword evidence="10" id="KW-1185">Reference proteome</keyword>